<dbReference type="EMBL" id="BARU01000467">
    <property type="protein sequence ID" value="GAH21015.1"/>
    <property type="molecule type" value="Genomic_DNA"/>
</dbReference>
<protein>
    <submittedName>
        <fullName evidence="1">Uncharacterized protein</fullName>
    </submittedName>
</protein>
<sequence>MKFGLTKAVKQADALINKQPHNVKADTIIADTAYDFLFTEPHFVSEDKILTSFGFNRIGTYQAHYKVFTTTETSYAKKIVLLHRGSRITEASQLFMPYVLFWIGGKVEQSIAQFSRTVMSRFSICKVYGQKIAIINIV</sequence>
<name>X1EL17_9ZZZZ</name>
<reference evidence="1" key="1">
    <citation type="journal article" date="2014" name="Front. Microbiol.">
        <title>High frequency of phylogenetically diverse reductive dehalogenase-homologous genes in deep subseafloor sedimentary metagenomes.</title>
        <authorList>
            <person name="Kawai M."/>
            <person name="Futagami T."/>
            <person name="Toyoda A."/>
            <person name="Takaki Y."/>
            <person name="Nishi S."/>
            <person name="Hori S."/>
            <person name="Arai W."/>
            <person name="Tsubouchi T."/>
            <person name="Morono Y."/>
            <person name="Uchiyama I."/>
            <person name="Ito T."/>
            <person name="Fujiyama A."/>
            <person name="Inagaki F."/>
            <person name="Takami H."/>
        </authorList>
    </citation>
    <scope>NUCLEOTIDE SEQUENCE</scope>
    <source>
        <strain evidence="1">Expedition CK06-06</strain>
    </source>
</reference>
<organism evidence="1">
    <name type="scientific">marine sediment metagenome</name>
    <dbReference type="NCBI Taxonomy" id="412755"/>
    <lineage>
        <taxon>unclassified sequences</taxon>
        <taxon>metagenomes</taxon>
        <taxon>ecological metagenomes</taxon>
    </lineage>
</organism>
<evidence type="ECO:0000313" key="1">
    <source>
        <dbReference type="EMBL" id="GAH21015.1"/>
    </source>
</evidence>
<comment type="caution">
    <text evidence="1">The sequence shown here is derived from an EMBL/GenBank/DDBJ whole genome shotgun (WGS) entry which is preliminary data.</text>
</comment>
<dbReference type="AlphaFoldDB" id="X1EL17"/>
<proteinExistence type="predicted"/>
<gene>
    <name evidence="1" type="ORF">S03H2_01567</name>
</gene>
<accession>X1EL17</accession>